<dbReference type="GO" id="GO:0005815">
    <property type="term" value="C:microtubule organizing center"/>
    <property type="evidence" value="ECO:0007669"/>
    <property type="project" value="TreeGrafter"/>
</dbReference>
<evidence type="ECO:0000256" key="4">
    <source>
        <dbReference type="ARBA" id="ARBA00023054"/>
    </source>
</evidence>
<name>A0A195DPH9_9HYME</name>
<dbReference type="GO" id="GO:0005929">
    <property type="term" value="C:cilium"/>
    <property type="evidence" value="ECO:0007669"/>
    <property type="project" value="UniProtKB-SubCell"/>
</dbReference>
<comment type="subcellular location">
    <subcellularLocation>
        <location evidence="1">Cell projection</location>
        <location evidence="1">Cilium</location>
    </subcellularLocation>
</comment>
<dbReference type="EMBL" id="KQ980662">
    <property type="protein sequence ID" value="KYN14717.1"/>
    <property type="molecule type" value="Genomic_DNA"/>
</dbReference>
<reference evidence="9 10" key="1">
    <citation type="submission" date="2015-09" db="EMBL/GenBank/DDBJ databases">
        <title>Trachymyrmex cornetzi WGS genome.</title>
        <authorList>
            <person name="Nygaard S."/>
            <person name="Hu H."/>
            <person name="Boomsma J."/>
            <person name="Zhang G."/>
        </authorList>
    </citation>
    <scope>NUCLEOTIDE SEQUENCE [LARGE SCALE GENOMIC DNA]</scope>
    <source>
        <strain evidence="9">Tcor2-1</strain>
        <tissue evidence="9">Whole body</tissue>
    </source>
</reference>
<keyword evidence="10" id="KW-1185">Reference proteome</keyword>
<dbReference type="InterPro" id="IPR019366">
    <property type="entry name" value="Clusterin-associated_protein-1"/>
</dbReference>
<protein>
    <submittedName>
        <fullName evidence="9">Clusterin-associated protein 1</fullName>
    </submittedName>
</protein>
<evidence type="ECO:0000256" key="3">
    <source>
        <dbReference type="ARBA" id="ARBA00022794"/>
    </source>
</evidence>
<proteinExistence type="inferred from homology"/>
<evidence type="ECO:0000256" key="6">
    <source>
        <dbReference type="ARBA" id="ARBA00023273"/>
    </source>
</evidence>
<evidence type="ECO:0000256" key="7">
    <source>
        <dbReference type="SAM" id="Coils"/>
    </source>
</evidence>
<dbReference type="PANTHER" id="PTHR21547">
    <property type="entry name" value="CLUSTERIN ASSOCIATED PROTEIN 1"/>
    <property type="match status" value="1"/>
</dbReference>
<evidence type="ECO:0000256" key="8">
    <source>
        <dbReference type="SAM" id="MobiDB-lite"/>
    </source>
</evidence>
<feature type="compositionally biased region" description="Acidic residues" evidence="8">
    <location>
        <begin position="396"/>
        <end position="422"/>
    </location>
</feature>
<dbReference type="STRING" id="471704.A0A195DPH9"/>
<dbReference type="PANTHER" id="PTHR21547:SF0">
    <property type="entry name" value="CLUSTERIN-ASSOCIATED PROTEIN 1"/>
    <property type="match status" value="1"/>
</dbReference>
<evidence type="ECO:0000256" key="2">
    <source>
        <dbReference type="ARBA" id="ARBA00008340"/>
    </source>
</evidence>
<evidence type="ECO:0000313" key="10">
    <source>
        <dbReference type="Proteomes" id="UP000078492"/>
    </source>
</evidence>
<comment type="similarity">
    <text evidence="2">Belongs to the CLUAP1 family.</text>
</comment>
<keyword evidence="6" id="KW-0966">Cell projection</keyword>
<evidence type="ECO:0000256" key="1">
    <source>
        <dbReference type="ARBA" id="ARBA00004138"/>
    </source>
</evidence>
<dbReference type="AlphaFoldDB" id="A0A195DPH9"/>
<evidence type="ECO:0000256" key="5">
    <source>
        <dbReference type="ARBA" id="ARBA00023069"/>
    </source>
</evidence>
<sequence length="456" mass="52544">MRVLGYPRLISLANFRMPNFPLVAEIIVWLVKRFDPDVDIFSDHDIEEQRVTLIRSVAEFMALKTNVKLNTKKLYQADGYAVKEMLKIATLLYDAQNSSNTEQNQSSSNQNAVNFDISDKINELKTTRQLASQLTINGAALFDLLGREVELREIRNTKIARQFDTSEIEVALKDVIENTRKEISETKKQIDNVKDKIVLACLKFKLLRLISTKIFYYDATVILLINKDTEQNLDARIERRKTELDRNQKRLHTLKKVRPAFMEEFEKLEIEFRALYDDYLQKFRYLAYLEHLYEDAAKVEQERFERRQAATKKQLEQLKTEDTNFESMMEGNDSIFATNLQEPLVTSLTNPEATAAEKPGQSSHIKSTTGRAKMQYTQRRIYGSMSGRQRGTIPENDSDGSLDSDSDLLIDGDLDDDDDEDLLNSVGATDMGNYNLKAAQEKRAVSKIERHSDDDF</sequence>
<keyword evidence="4 7" id="KW-0175">Coiled coil</keyword>
<feature type="region of interest" description="Disordered" evidence="8">
    <location>
        <begin position="352"/>
        <end position="431"/>
    </location>
</feature>
<evidence type="ECO:0000313" key="9">
    <source>
        <dbReference type="EMBL" id="KYN14717.1"/>
    </source>
</evidence>
<feature type="compositionally biased region" description="Polar residues" evidence="8">
    <location>
        <begin position="360"/>
        <end position="378"/>
    </location>
</feature>
<dbReference type="Pfam" id="PF10234">
    <property type="entry name" value="Cluap1"/>
    <property type="match status" value="2"/>
</dbReference>
<organism evidence="9 10">
    <name type="scientific">Trachymyrmex cornetzi</name>
    <dbReference type="NCBI Taxonomy" id="471704"/>
    <lineage>
        <taxon>Eukaryota</taxon>
        <taxon>Metazoa</taxon>
        <taxon>Ecdysozoa</taxon>
        <taxon>Arthropoda</taxon>
        <taxon>Hexapoda</taxon>
        <taxon>Insecta</taxon>
        <taxon>Pterygota</taxon>
        <taxon>Neoptera</taxon>
        <taxon>Endopterygota</taxon>
        <taxon>Hymenoptera</taxon>
        <taxon>Apocrita</taxon>
        <taxon>Aculeata</taxon>
        <taxon>Formicoidea</taxon>
        <taxon>Formicidae</taxon>
        <taxon>Myrmicinae</taxon>
        <taxon>Trachymyrmex</taxon>
    </lineage>
</organism>
<accession>A0A195DPH9</accession>
<gene>
    <name evidence="9" type="ORF">ALC57_13131</name>
</gene>
<keyword evidence="3" id="KW-0970">Cilium biogenesis/degradation</keyword>
<feature type="coiled-coil region" evidence="7">
    <location>
        <begin position="169"/>
        <end position="196"/>
    </location>
</feature>
<dbReference type="GO" id="GO:0030992">
    <property type="term" value="C:intraciliary transport particle B"/>
    <property type="evidence" value="ECO:0007669"/>
    <property type="project" value="TreeGrafter"/>
</dbReference>
<dbReference type="GO" id="GO:0060271">
    <property type="term" value="P:cilium assembly"/>
    <property type="evidence" value="ECO:0007669"/>
    <property type="project" value="TreeGrafter"/>
</dbReference>
<dbReference type="Proteomes" id="UP000078492">
    <property type="component" value="Unassembled WGS sequence"/>
</dbReference>
<keyword evidence="5" id="KW-0969">Cilium</keyword>